<feature type="region of interest" description="Disordered" evidence="6">
    <location>
        <begin position="1"/>
        <end position="20"/>
    </location>
</feature>
<accession>A0ABV9W5J1</accession>
<dbReference type="RefSeq" id="WP_380120753.1">
    <property type="nucleotide sequence ID" value="NZ_JBHSIU010000041.1"/>
</dbReference>
<dbReference type="Pfam" id="PF13450">
    <property type="entry name" value="NAD_binding_8"/>
    <property type="match status" value="1"/>
</dbReference>
<dbReference type="PANTHER" id="PTHR42784">
    <property type="entry name" value="PYRANOSE 2-OXIDASE"/>
    <property type="match status" value="1"/>
</dbReference>
<dbReference type="PROSITE" id="PS51379">
    <property type="entry name" value="4FE4S_FER_2"/>
    <property type="match status" value="1"/>
</dbReference>
<keyword evidence="5" id="KW-0560">Oxidoreductase</keyword>
<comment type="caution">
    <text evidence="8">The sequence shown here is derived from an EMBL/GenBank/DDBJ whole genome shotgun (WGS) entry which is preliminary data.</text>
</comment>
<evidence type="ECO:0000313" key="8">
    <source>
        <dbReference type="EMBL" id="MFC5002582.1"/>
    </source>
</evidence>
<reference evidence="9" key="1">
    <citation type="journal article" date="2019" name="Int. J. Syst. Evol. Microbiol.">
        <title>The Global Catalogue of Microorganisms (GCM) 10K type strain sequencing project: providing services to taxonomists for standard genome sequencing and annotation.</title>
        <authorList>
            <consortium name="The Broad Institute Genomics Platform"/>
            <consortium name="The Broad Institute Genome Sequencing Center for Infectious Disease"/>
            <person name="Wu L."/>
            <person name="Ma J."/>
        </authorList>
    </citation>
    <scope>NUCLEOTIDE SEQUENCE [LARGE SCALE GENOMIC DNA]</scope>
    <source>
        <strain evidence="9">CGMCC 4.7152</strain>
    </source>
</reference>
<gene>
    <name evidence="8" type="ORF">ACFPIJ_32710</name>
</gene>
<protein>
    <submittedName>
        <fullName evidence="8">NAD(P)-binding protein</fullName>
    </submittedName>
</protein>
<keyword evidence="9" id="KW-1185">Reference proteome</keyword>
<keyword evidence="4" id="KW-0274">FAD</keyword>
<comment type="similarity">
    <text evidence="2">Belongs to the GMC oxidoreductase family.</text>
</comment>
<evidence type="ECO:0000256" key="6">
    <source>
        <dbReference type="SAM" id="MobiDB-lite"/>
    </source>
</evidence>
<dbReference type="InterPro" id="IPR036188">
    <property type="entry name" value="FAD/NAD-bd_sf"/>
</dbReference>
<sequence>MNGMNLEQCTTRRSGPHNSVEPLRDPAMICVIGSGPAGIAAAVALTRQGLHVTILDVGLTLEPTRALTVGRMAGQRPVQWADEDLASVQENMSAGISGVPLKVSFGSDFPYRDAERHLPRRATDVGVVPSFGQGGLGNVWGAAALPCLPDELNEWPIGPGELGPHFAQVLSFVGLSGAADDLAERFPTYTDRLESLPASRQAEALLRDLRRNQQPLRAQGFVFGRARLAVARRNAGGHPCERCGLCMFGCPYGLIYNPATTLRELVAQGKVTYVPGVLVTRFAERGGEVHIEGRDRVTGEKTLHVATRLYVAGGVLCSTKLYLESIGAYGHEVVMRDSQYFLLPMLRYSGVRGVSDEGLHTLSQVFLEVFDPQLSANSIHLQIYTYNELYRRAIAAALGAAYPAFRSVSAALLQRMLLIQGYLHSDLSGEIGLTLHRDGTLDLHGRRGPQTRPVLKKLIAKLHRHRSLLRAVPLGPTMKLGEPGRGFHCGGTLPMRRKPGDFETDPLGRPAGFERVHLVDSTVFPTITASTITLTVMANAYRIGAHEEAGR</sequence>
<name>A0ABV9W5J1_9ACTN</name>
<feature type="compositionally biased region" description="Polar residues" evidence="6">
    <location>
        <begin position="1"/>
        <end position="17"/>
    </location>
</feature>
<dbReference type="Gene3D" id="3.50.50.60">
    <property type="entry name" value="FAD/NAD(P)-binding domain"/>
    <property type="match status" value="1"/>
</dbReference>
<dbReference type="InterPro" id="IPR051473">
    <property type="entry name" value="P2Ox-like"/>
</dbReference>
<evidence type="ECO:0000256" key="1">
    <source>
        <dbReference type="ARBA" id="ARBA00001974"/>
    </source>
</evidence>
<evidence type="ECO:0000313" key="9">
    <source>
        <dbReference type="Proteomes" id="UP001595912"/>
    </source>
</evidence>
<comment type="cofactor">
    <cofactor evidence="1">
        <name>FAD</name>
        <dbReference type="ChEBI" id="CHEBI:57692"/>
    </cofactor>
</comment>
<evidence type="ECO:0000259" key="7">
    <source>
        <dbReference type="PROSITE" id="PS51379"/>
    </source>
</evidence>
<dbReference type="Proteomes" id="UP001595912">
    <property type="component" value="Unassembled WGS sequence"/>
</dbReference>
<dbReference type="PANTHER" id="PTHR42784:SF1">
    <property type="entry name" value="PYRANOSE 2-OXIDASE"/>
    <property type="match status" value="1"/>
</dbReference>
<evidence type="ECO:0000256" key="2">
    <source>
        <dbReference type="ARBA" id="ARBA00010790"/>
    </source>
</evidence>
<evidence type="ECO:0000256" key="5">
    <source>
        <dbReference type="ARBA" id="ARBA00023002"/>
    </source>
</evidence>
<proteinExistence type="inferred from homology"/>
<dbReference type="SUPFAM" id="SSF51905">
    <property type="entry name" value="FAD/NAD(P)-binding domain"/>
    <property type="match status" value="1"/>
</dbReference>
<feature type="domain" description="4Fe-4S ferredoxin-type" evidence="7">
    <location>
        <begin position="229"/>
        <end position="260"/>
    </location>
</feature>
<dbReference type="EMBL" id="JBHSIU010000041">
    <property type="protein sequence ID" value="MFC5002582.1"/>
    <property type="molecule type" value="Genomic_DNA"/>
</dbReference>
<evidence type="ECO:0000256" key="4">
    <source>
        <dbReference type="ARBA" id="ARBA00022827"/>
    </source>
</evidence>
<keyword evidence="3" id="KW-0285">Flavoprotein</keyword>
<organism evidence="8 9">
    <name type="scientific">Dactylosporangium cerinum</name>
    <dbReference type="NCBI Taxonomy" id="1434730"/>
    <lineage>
        <taxon>Bacteria</taxon>
        <taxon>Bacillati</taxon>
        <taxon>Actinomycetota</taxon>
        <taxon>Actinomycetes</taxon>
        <taxon>Micromonosporales</taxon>
        <taxon>Micromonosporaceae</taxon>
        <taxon>Dactylosporangium</taxon>
    </lineage>
</organism>
<evidence type="ECO:0000256" key="3">
    <source>
        <dbReference type="ARBA" id="ARBA00022630"/>
    </source>
</evidence>
<dbReference type="InterPro" id="IPR017896">
    <property type="entry name" value="4Fe4S_Fe-S-bd"/>
</dbReference>